<evidence type="ECO:0000256" key="5">
    <source>
        <dbReference type="ARBA" id="ARBA00022729"/>
    </source>
</evidence>
<keyword evidence="5 11" id="KW-0732">Signal</keyword>
<evidence type="ECO:0000259" key="14">
    <source>
        <dbReference type="Pfam" id="PF14686"/>
    </source>
</evidence>
<evidence type="ECO:0000259" key="12">
    <source>
        <dbReference type="Pfam" id="PF09284"/>
    </source>
</evidence>
<dbReference type="GO" id="GO:0045490">
    <property type="term" value="P:pectin catabolic process"/>
    <property type="evidence" value="ECO:0007669"/>
    <property type="project" value="TreeGrafter"/>
</dbReference>
<dbReference type="InterPro" id="IPR014718">
    <property type="entry name" value="GH-type_carb-bd"/>
</dbReference>
<dbReference type="Gene3D" id="2.60.120.260">
    <property type="entry name" value="Galactose-binding domain-like"/>
    <property type="match status" value="1"/>
</dbReference>
<dbReference type="InterPro" id="IPR008979">
    <property type="entry name" value="Galactose-bd-like_sf"/>
</dbReference>
<dbReference type="GO" id="GO:0102210">
    <property type="term" value="F:rhamnogalacturonan endolyase activity"/>
    <property type="evidence" value="ECO:0007669"/>
    <property type="project" value="UniProtKB-UniRule"/>
</dbReference>
<dbReference type="AlphaFoldDB" id="A0A6A6J8R9"/>
<reference evidence="15" key="1">
    <citation type="journal article" date="2020" name="Stud. Mycol.">
        <title>101 Dothideomycetes genomes: a test case for predicting lifestyles and emergence of pathogens.</title>
        <authorList>
            <person name="Haridas S."/>
            <person name="Albert R."/>
            <person name="Binder M."/>
            <person name="Bloem J."/>
            <person name="Labutti K."/>
            <person name="Salamov A."/>
            <person name="Andreopoulos B."/>
            <person name="Baker S."/>
            <person name="Barry K."/>
            <person name="Bills G."/>
            <person name="Bluhm B."/>
            <person name="Cannon C."/>
            <person name="Castanera R."/>
            <person name="Culley D."/>
            <person name="Daum C."/>
            <person name="Ezra D."/>
            <person name="Gonzalez J."/>
            <person name="Henrissat B."/>
            <person name="Kuo A."/>
            <person name="Liang C."/>
            <person name="Lipzen A."/>
            <person name="Lutzoni F."/>
            <person name="Magnuson J."/>
            <person name="Mondo S."/>
            <person name="Nolan M."/>
            <person name="Ohm R."/>
            <person name="Pangilinan J."/>
            <person name="Park H.-J."/>
            <person name="Ramirez L."/>
            <person name="Alfaro M."/>
            <person name="Sun H."/>
            <person name="Tritt A."/>
            <person name="Yoshinaga Y."/>
            <person name="Zwiers L.-H."/>
            <person name="Turgeon B."/>
            <person name="Goodwin S."/>
            <person name="Spatafora J."/>
            <person name="Crous P."/>
            <person name="Grigoriev I."/>
        </authorList>
    </citation>
    <scope>NUCLEOTIDE SEQUENCE</scope>
    <source>
        <strain evidence="15">CBS 379.55</strain>
    </source>
</reference>
<dbReference type="EMBL" id="ML986528">
    <property type="protein sequence ID" value="KAF2272036.1"/>
    <property type="molecule type" value="Genomic_DNA"/>
</dbReference>
<evidence type="ECO:0000256" key="8">
    <source>
        <dbReference type="ARBA" id="ARBA00023277"/>
    </source>
</evidence>
<sequence>MRCSLYAVALAACGQRALAAFGLTSTSSRFKVDTDAGLVFEVNRANGDITSLKYNGVEYQGTGKASAINSGLGSSTVTGETVNGYVKITVKAGSLPLTHYFVAKPKEAIIYMATYITGEIDPGELRWLARLRTSELPTGVHGNVGDTRGCTAFEGKDTFKCPNGETRCKMYTSDRFIDDNVHGVSGPKASVWMIMPGVAYETSAGGPFMRDINSQTGDSDQELYWYMNSGHVRTEPWRFGLQGPYAMAFTQPGAKPSENLDTSFFSGLNIQGYVPSTGRGSVSGTATGVPNQFETVLHWHNTQAQYWTKASNGTYKSPLMKPGSYTMNLYKGEFLVSTDSVTVTAGQTVQKDIASKEVETPVIWRIGNFDGQPFELRNGDKIERMHPSDVRMGPWGGAYTVGQSTAKDFPMALWSKQGGTVTVNFSLSQAQVKAHVLRIGTTLSFKGGRPSVKIGSWTGSDPGAPKLIDSRGITRGAYRGYGEVYTYNVPASAFKAGRNTLTLGVYGSGDASWLSANYIVDALELQE</sequence>
<dbReference type="InterPro" id="IPR015364">
    <property type="entry name" value="RhgB_N"/>
</dbReference>
<evidence type="ECO:0000256" key="7">
    <source>
        <dbReference type="ARBA" id="ARBA00023239"/>
    </source>
</evidence>
<keyword evidence="16" id="KW-1185">Reference proteome</keyword>
<dbReference type="PIRSF" id="PIRSF011794">
    <property type="entry name" value="Rhamnogalacturonase_B"/>
    <property type="match status" value="1"/>
</dbReference>
<gene>
    <name evidence="15" type="ORF">EI97DRAFT_485599</name>
</gene>
<keyword evidence="4 11" id="KW-0964">Secreted</keyword>
<dbReference type="SUPFAM" id="SSF49452">
    <property type="entry name" value="Starch-binding domain-like"/>
    <property type="match status" value="1"/>
</dbReference>
<evidence type="ECO:0000313" key="15">
    <source>
        <dbReference type="EMBL" id="KAF2272036.1"/>
    </source>
</evidence>
<dbReference type="Pfam" id="PF14686">
    <property type="entry name" value="fn3_3"/>
    <property type="match status" value="1"/>
</dbReference>
<feature type="chain" id="PRO_5025721015" description="Rhamnogalacturonate lyase" evidence="11">
    <location>
        <begin position="20"/>
        <end position="527"/>
    </location>
</feature>
<dbReference type="PANTHER" id="PTHR36574">
    <property type="entry name" value="RHAMNOGALACTURONATE LYASE-RELATED"/>
    <property type="match status" value="1"/>
</dbReference>
<evidence type="ECO:0000256" key="11">
    <source>
        <dbReference type="PIRNR" id="PIRNR011794"/>
    </source>
</evidence>
<name>A0A6A6J8R9_WESOR</name>
<dbReference type="CDD" id="cd10320">
    <property type="entry name" value="RGL4_N"/>
    <property type="match status" value="1"/>
</dbReference>
<dbReference type="GO" id="GO:0030246">
    <property type="term" value="F:carbohydrate binding"/>
    <property type="evidence" value="ECO:0007669"/>
    <property type="project" value="UniProtKB-UniRule"/>
</dbReference>
<evidence type="ECO:0000256" key="4">
    <source>
        <dbReference type="ARBA" id="ARBA00022525"/>
    </source>
</evidence>
<dbReference type="PANTHER" id="PTHR36574:SF1">
    <property type="entry name" value="RHAMNOGALACTURONATE LYASE-RELATED"/>
    <property type="match status" value="1"/>
</dbReference>
<comment type="catalytic activity">
    <reaction evidence="1 11">
        <text>Endotype eliminative cleavage of L-alpha-rhamnopyranosyl-(1-&gt;4)-alpha-D-galactopyranosyluronic acid bonds of rhamnogalacturonan I domains in ramified hairy regions of pectin leaving L-rhamnopyranose at the reducing end and 4-deoxy-4,5-unsaturated D-galactopyranosyluronic acid at the non-reducing end.</text>
        <dbReference type="EC" id="4.2.2.23"/>
    </reaction>
</comment>
<keyword evidence="9 11" id="KW-0961">Cell wall biogenesis/degradation</keyword>
<evidence type="ECO:0000256" key="1">
    <source>
        <dbReference type="ARBA" id="ARBA00001324"/>
    </source>
</evidence>
<keyword evidence="8 11" id="KW-0119">Carbohydrate metabolism</keyword>
<keyword evidence="6" id="KW-1015">Disulfide bond</keyword>
<dbReference type="InterPro" id="IPR013784">
    <property type="entry name" value="Carb-bd-like_fold"/>
</dbReference>
<feature type="domain" description="Rhamnogalacturonan lyase" evidence="14">
    <location>
        <begin position="278"/>
        <end position="350"/>
    </location>
</feature>
<dbReference type="RefSeq" id="XP_033649575.1">
    <property type="nucleotide sequence ID" value="XM_033802145.1"/>
</dbReference>
<keyword evidence="7 11" id="KW-0456">Lyase</keyword>
<evidence type="ECO:0000256" key="9">
    <source>
        <dbReference type="ARBA" id="ARBA00023316"/>
    </source>
</evidence>
<dbReference type="InterPro" id="IPR016590">
    <property type="entry name" value="Rhamnogalacturonase_B"/>
</dbReference>
<evidence type="ECO:0000256" key="10">
    <source>
        <dbReference type="ARBA" id="ARBA00023326"/>
    </source>
</evidence>
<dbReference type="InterPro" id="IPR029413">
    <property type="entry name" value="RG-lyase_II"/>
</dbReference>
<feature type="signal peptide" evidence="11">
    <location>
        <begin position="1"/>
        <end position="19"/>
    </location>
</feature>
<dbReference type="GO" id="GO:0005576">
    <property type="term" value="C:extracellular region"/>
    <property type="evidence" value="ECO:0007669"/>
    <property type="project" value="UniProtKB-SubCell"/>
</dbReference>
<organism evidence="15 16">
    <name type="scientific">Westerdykella ornata</name>
    <dbReference type="NCBI Taxonomy" id="318751"/>
    <lineage>
        <taxon>Eukaryota</taxon>
        <taxon>Fungi</taxon>
        <taxon>Dikarya</taxon>
        <taxon>Ascomycota</taxon>
        <taxon>Pezizomycotina</taxon>
        <taxon>Dothideomycetes</taxon>
        <taxon>Pleosporomycetidae</taxon>
        <taxon>Pleosporales</taxon>
        <taxon>Sporormiaceae</taxon>
        <taxon>Westerdykella</taxon>
    </lineage>
</organism>
<protein>
    <recommendedName>
        <fullName evidence="11">Rhamnogalacturonate lyase</fullName>
        <ecNumber evidence="11">4.2.2.23</ecNumber>
    </recommendedName>
</protein>
<dbReference type="SUPFAM" id="SSF74650">
    <property type="entry name" value="Galactose mutarotase-like"/>
    <property type="match status" value="1"/>
</dbReference>
<evidence type="ECO:0000256" key="3">
    <source>
        <dbReference type="ARBA" id="ARBA00010418"/>
    </source>
</evidence>
<dbReference type="Pfam" id="PF14683">
    <property type="entry name" value="CBM-like"/>
    <property type="match status" value="1"/>
</dbReference>
<dbReference type="InterPro" id="IPR011013">
    <property type="entry name" value="Gal_mutarotase_sf_dom"/>
</dbReference>
<dbReference type="EC" id="4.2.2.23" evidence="11"/>
<dbReference type="CDD" id="cd10317">
    <property type="entry name" value="RGL4_C"/>
    <property type="match status" value="1"/>
</dbReference>
<feature type="domain" description="Rhamnogalacturonase B N-terminal" evidence="12">
    <location>
        <begin position="21"/>
        <end position="272"/>
    </location>
</feature>
<dbReference type="GeneID" id="54555320"/>
<dbReference type="InterPro" id="IPR029411">
    <property type="entry name" value="RG-lyase_III"/>
</dbReference>
<dbReference type="SUPFAM" id="SSF49785">
    <property type="entry name" value="Galactose-binding domain-like"/>
    <property type="match status" value="1"/>
</dbReference>
<keyword evidence="10 11" id="KW-0624">Polysaccharide degradation</keyword>
<evidence type="ECO:0000256" key="6">
    <source>
        <dbReference type="ARBA" id="ARBA00023157"/>
    </source>
</evidence>
<evidence type="ECO:0000313" key="16">
    <source>
        <dbReference type="Proteomes" id="UP000800097"/>
    </source>
</evidence>
<dbReference type="Gene3D" id="2.60.40.1120">
    <property type="entry name" value="Carboxypeptidase-like, regulatory domain"/>
    <property type="match status" value="1"/>
</dbReference>
<dbReference type="OrthoDB" id="114708at2759"/>
<evidence type="ECO:0000256" key="2">
    <source>
        <dbReference type="ARBA" id="ARBA00004613"/>
    </source>
</evidence>
<evidence type="ECO:0000259" key="13">
    <source>
        <dbReference type="Pfam" id="PF14683"/>
    </source>
</evidence>
<feature type="domain" description="Rhamnogalacturonan lyase" evidence="13">
    <location>
        <begin position="363"/>
        <end position="525"/>
    </location>
</feature>
<accession>A0A6A6J8R9</accession>
<dbReference type="Gene3D" id="2.70.98.10">
    <property type="match status" value="1"/>
</dbReference>
<proteinExistence type="inferred from homology"/>
<comment type="subcellular location">
    <subcellularLocation>
        <location evidence="2 11">Secreted</location>
    </subcellularLocation>
</comment>
<dbReference type="Pfam" id="PF09284">
    <property type="entry name" value="RhgB_N"/>
    <property type="match status" value="1"/>
</dbReference>
<dbReference type="Proteomes" id="UP000800097">
    <property type="component" value="Unassembled WGS sequence"/>
</dbReference>
<comment type="similarity">
    <text evidence="3 11">Belongs to the polysaccharide lyase 4 family.</text>
</comment>
<dbReference type="GO" id="GO:0071555">
    <property type="term" value="P:cell wall organization"/>
    <property type="evidence" value="ECO:0007669"/>
    <property type="project" value="UniProtKB-UniRule"/>
</dbReference>